<dbReference type="InterPro" id="IPR036097">
    <property type="entry name" value="HisK_dim/P_sf"/>
</dbReference>
<dbReference type="SMART" id="SM00388">
    <property type="entry name" value="HisKA"/>
    <property type="match status" value="1"/>
</dbReference>
<dbReference type="Pfam" id="PF00512">
    <property type="entry name" value="HisKA"/>
    <property type="match status" value="1"/>
</dbReference>
<dbReference type="Pfam" id="PF16927">
    <property type="entry name" value="HisKA_7TM"/>
    <property type="match status" value="1"/>
</dbReference>
<dbReference type="InterPro" id="IPR005467">
    <property type="entry name" value="His_kinase_dom"/>
</dbReference>
<name>A0AAP2ZDS6_9EURY</name>
<dbReference type="EC" id="2.7.13.3" evidence="2"/>
<keyword evidence="7" id="KW-0472">Membrane</keyword>
<evidence type="ECO:0000256" key="3">
    <source>
        <dbReference type="ARBA" id="ARBA00022553"/>
    </source>
</evidence>
<sequence length="561" mass="60799">MEWQSTPYSLLLFLAGVTSLLWALYGLKIRRIDGPKPYITAFVVLSAAAAVWAVSYGVQLAIPTLEGKLTVYSFLHVGAVVVPPAWFAFAITYTGRDDWLTKQTVAGLLVVPLALLLAIPTNPYSLALRDVTIETQGSITVLSVTTGPLYLLYLGYSYVLLLAGLALIVFDTVRSPGPIKRQGLLLVTGASVPFVVNVLVVLNLPPLGTMGINLTPVSLALSSVLFGIAVVRYRLLDLQPIGWDVAMAQMEDGIVILDTAERVIDLNPAAKRLLGDRTPVVGLDAESVLPSYEQLASGEQVSMQVTESDGNDRVVQLTRSRLANDGVTYGWVIVFQDVTVLERQRQRLLKQNEHLDAFARVVSHDLRNPLTVIDGYTSLAEETGDPAHFQEVHETVGHMKTFLEDLLVLSQQGRTVTDSQPTALESVVWAAADALPDRSLDVQIDTDVILHADRKRLQQALDNLFRNACDHSEGAVTVTIGSLENGFYVEDDGPGIDDDALETVFETGYSTRKEGTGFGLAIVRDIVDAHGWAIEAVRGGGGGARFEITGVETGSTLESKY</sequence>
<evidence type="ECO:0000256" key="1">
    <source>
        <dbReference type="ARBA" id="ARBA00000085"/>
    </source>
</evidence>
<organism evidence="9 10">
    <name type="scientific">Natronosalvus hydrolyticus</name>
    <dbReference type="NCBI Taxonomy" id="2979988"/>
    <lineage>
        <taxon>Archaea</taxon>
        <taxon>Methanobacteriati</taxon>
        <taxon>Methanobacteriota</taxon>
        <taxon>Stenosarchaea group</taxon>
        <taxon>Halobacteria</taxon>
        <taxon>Halobacteriales</taxon>
        <taxon>Natrialbaceae</taxon>
        <taxon>Natronosalvus</taxon>
    </lineage>
</organism>
<dbReference type="InterPro" id="IPR035965">
    <property type="entry name" value="PAS-like_dom_sf"/>
</dbReference>
<proteinExistence type="predicted"/>
<accession>A0AAP2ZDS6</accession>
<dbReference type="EMBL" id="JAOPJZ010000029">
    <property type="protein sequence ID" value="MCU4754084.1"/>
    <property type="molecule type" value="Genomic_DNA"/>
</dbReference>
<dbReference type="InterPro" id="IPR003661">
    <property type="entry name" value="HisK_dim/P_dom"/>
</dbReference>
<evidence type="ECO:0000256" key="7">
    <source>
        <dbReference type="SAM" id="Phobius"/>
    </source>
</evidence>
<dbReference type="GO" id="GO:0005524">
    <property type="term" value="F:ATP binding"/>
    <property type="evidence" value="ECO:0007669"/>
    <property type="project" value="UniProtKB-KW"/>
</dbReference>
<comment type="catalytic activity">
    <reaction evidence="1">
        <text>ATP + protein L-histidine = ADP + protein N-phospho-L-histidine.</text>
        <dbReference type="EC" id="2.7.13.3"/>
    </reaction>
</comment>
<dbReference type="GO" id="GO:0000155">
    <property type="term" value="F:phosphorelay sensor kinase activity"/>
    <property type="evidence" value="ECO:0007669"/>
    <property type="project" value="InterPro"/>
</dbReference>
<protein>
    <recommendedName>
        <fullName evidence="2">histidine kinase</fullName>
        <ecNumber evidence="2">2.7.13.3</ecNumber>
    </recommendedName>
</protein>
<keyword evidence="6" id="KW-0902">Two-component regulatory system</keyword>
<feature type="transmembrane region" description="Helical" evidence="7">
    <location>
        <begin position="105"/>
        <end position="121"/>
    </location>
</feature>
<comment type="caution">
    <text evidence="9">The sequence shown here is derived from an EMBL/GenBank/DDBJ whole genome shotgun (WGS) entry which is preliminary data.</text>
</comment>
<feature type="transmembrane region" description="Helical" evidence="7">
    <location>
        <begin position="39"/>
        <end position="62"/>
    </location>
</feature>
<dbReference type="RefSeq" id="WP_342810390.1">
    <property type="nucleotide sequence ID" value="NZ_JAOPJZ010000029.1"/>
</dbReference>
<feature type="transmembrane region" description="Helical" evidence="7">
    <location>
        <begin position="183"/>
        <end position="204"/>
    </location>
</feature>
<dbReference type="Pfam" id="PF13188">
    <property type="entry name" value="PAS_8"/>
    <property type="match status" value="1"/>
</dbReference>
<dbReference type="CDD" id="cd00082">
    <property type="entry name" value="HisKA"/>
    <property type="match status" value="1"/>
</dbReference>
<evidence type="ECO:0000256" key="6">
    <source>
        <dbReference type="ARBA" id="ARBA00023012"/>
    </source>
</evidence>
<feature type="transmembrane region" description="Helical" evidence="7">
    <location>
        <begin position="150"/>
        <end position="171"/>
    </location>
</feature>
<dbReference type="PROSITE" id="PS50109">
    <property type="entry name" value="HIS_KIN"/>
    <property type="match status" value="1"/>
</dbReference>
<evidence type="ECO:0000256" key="2">
    <source>
        <dbReference type="ARBA" id="ARBA00012438"/>
    </source>
</evidence>
<dbReference type="PANTHER" id="PTHR43711:SF1">
    <property type="entry name" value="HISTIDINE KINASE 1"/>
    <property type="match status" value="1"/>
</dbReference>
<evidence type="ECO:0000259" key="8">
    <source>
        <dbReference type="PROSITE" id="PS50109"/>
    </source>
</evidence>
<keyword evidence="9" id="KW-0547">Nucleotide-binding</keyword>
<dbReference type="SUPFAM" id="SSF47384">
    <property type="entry name" value="Homodimeric domain of signal transducing histidine kinase"/>
    <property type="match status" value="1"/>
</dbReference>
<dbReference type="Gene3D" id="3.30.450.20">
    <property type="entry name" value="PAS domain"/>
    <property type="match status" value="1"/>
</dbReference>
<evidence type="ECO:0000313" key="10">
    <source>
        <dbReference type="Proteomes" id="UP001321047"/>
    </source>
</evidence>
<dbReference type="InterPro" id="IPR000014">
    <property type="entry name" value="PAS"/>
</dbReference>
<evidence type="ECO:0000313" key="9">
    <source>
        <dbReference type="EMBL" id="MCU4754084.1"/>
    </source>
</evidence>
<keyword evidence="5" id="KW-0418">Kinase</keyword>
<dbReference type="InterPro" id="IPR003594">
    <property type="entry name" value="HATPase_dom"/>
</dbReference>
<keyword evidence="7" id="KW-0812">Transmembrane</keyword>
<feature type="transmembrane region" description="Helical" evidence="7">
    <location>
        <begin position="6"/>
        <end position="27"/>
    </location>
</feature>
<gene>
    <name evidence="9" type="ORF">OB919_19225</name>
</gene>
<dbReference type="InterPro" id="IPR004358">
    <property type="entry name" value="Sig_transdc_His_kin-like_C"/>
</dbReference>
<dbReference type="Proteomes" id="UP001321047">
    <property type="component" value="Unassembled WGS sequence"/>
</dbReference>
<feature type="domain" description="Histidine kinase" evidence="8">
    <location>
        <begin position="361"/>
        <end position="549"/>
    </location>
</feature>
<evidence type="ECO:0000256" key="5">
    <source>
        <dbReference type="ARBA" id="ARBA00022777"/>
    </source>
</evidence>
<keyword evidence="7" id="KW-1133">Transmembrane helix</keyword>
<dbReference type="SUPFAM" id="SSF55874">
    <property type="entry name" value="ATPase domain of HSP90 chaperone/DNA topoisomerase II/histidine kinase"/>
    <property type="match status" value="1"/>
</dbReference>
<dbReference type="Pfam" id="PF02518">
    <property type="entry name" value="HATPase_c"/>
    <property type="match status" value="1"/>
</dbReference>
<evidence type="ECO:0000256" key="4">
    <source>
        <dbReference type="ARBA" id="ARBA00022679"/>
    </source>
</evidence>
<dbReference type="Gene3D" id="1.10.287.130">
    <property type="match status" value="1"/>
</dbReference>
<reference evidence="9 10" key="1">
    <citation type="submission" date="2022-09" db="EMBL/GenBank/DDBJ databases">
        <title>Enrichment on poylsaccharides allowed isolation of novel metabolic and taxonomic groups of Haloarchaea.</title>
        <authorList>
            <person name="Sorokin D.Y."/>
            <person name="Elcheninov A.G."/>
            <person name="Khizhniak T.V."/>
            <person name="Kolganova T.V."/>
            <person name="Kublanov I.V."/>
        </authorList>
    </citation>
    <scope>NUCLEOTIDE SEQUENCE [LARGE SCALE GENOMIC DNA]</scope>
    <source>
        <strain evidence="9 10">AArc-curdl1</strain>
    </source>
</reference>
<dbReference type="SUPFAM" id="SSF55785">
    <property type="entry name" value="PYP-like sensor domain (PAS domain)"/>
    <property type="match status" value="1"/>
</dbReference>
<dbReference type="InterPro" id="IPR031621">
    <property type="entry name" value="HisKA_7TM"/>
</dbReference>
<dbReference type="SMART" id="SM00387">
    <property type="entry name" value="HATPase_c"/>
    <property type="match status" value="1"/>
</dbReference>
<dbReference type="PANTHER" id="PTHR43711">
    <property type="entry name" value="TWO-COMPONENT HISTIDINE KINASE"/>
    <property type="match status" value="1"/>
</dbReference>
<feature type="transmembrane region" description="Helical" evidence="7">
    <location>
        <begin position="74"/>
        <end position="93"/>
    </location>
</feature>
<dbReference type="InterPro" id="IPR050736">
    <property type="entry name" value="Sensor_HK_Regulatory"/>
</dbReference>
<dbReference type="AlphaFoldDB" id="A0AAP2ZDS6"/>
<dbReference type="PRINTS" id="PR00344">
    <property type="entry name" value="BCTRLSENSOR"/>
</dbReference>
<keyword evidence="3" id="KW-0597">Phosphoprotein</keyword>
<keyword evidence="9" id="KW-0067">ATP-binding</keyword>
<dbReference type="InterPro" id="IPR036890">
    <property type="entry name" value="HATPase_C_sf"/>
</dbReference>
<keyword evidence="4" id="KW-0808">Transferase</keyword>
<feature type="transmembrane region" description="Helical" evidence="7">
    <location>
        <begin position="210"/>
        <end position="231"/>
    </location>
</feature>
<keyword evidence="10" id="KW-1185">Reference proteome</keyword>
<dbReference type="Gene3D" id="3.30.565.10">
    <property type="entry name" value="Histidine kinase-like ATPase, C-terminal domain"/>
    <property type="match status" value="1"/>
</dbReference>